<keyword evidence="4 6" id="KW-1133">Transmembrane helix</keyword>
<dbReference type="RefSeq" id="WP_231249799.1">
    <property type="nucleotide sequence ID" value="NZ_BAAAMQ010000005.1"/>
</dbReference>
<sequence>MEHEDVGAAQERGRAALLVGVAAGGSAAVSYAVMAVVARTLSTADATVFLTVLSVLFFAYGLLSGLATEVTRTSAAALRDRRAVGPSLWRVAVIASLACSVAVVVFFLAGHRRLLGPGATLDDAWPLALLLGVGVLGYTFHSTAVGALSGRRQWSGCATVIGAEASMRLALTGVAAVAGAGLLGILVGSTASALAVVLVLAVAPTVRRAMSTPTDCSGRQLSWRIAQSMLAQASAAAVVVGFPVMLASTTAPADYRGAAPLILAISLTRAPLLIPLNAAQGVAVSYLVHAGRRFGRALLVVATAITAVGVAGSLLAWAIGPWLMATIFGADYRVDGWVLALLTLSATLLALLTVTGATCQATNQHAMFVGGWLTGTLTTLALLLLPGSLEERSVLALLVGPSAGLALHVVSLARGIAARRAPEEGRVHADA</sequence>
<keyword evidence="8" id="KW-1185">Reference proteome</keyword>
<evidence type="ECO:0000256" key="2">
    <source>
        <dbReference type="ARBA" id="ARBA00022475"/>
    </source>
</evidence>
<evidence type="ECO:0000313" key="7">
    <source>
        <dbReference type="EMBL" id="GAA2096640.1"/>
    </source>
</evidence>
<comment type="caution">
    <text evidence="7">The sequence shown here is derived from an EMBL/GenBank/DDBJ whole genome shotgun (WGS) entry which is preliminary data.</text>
</comment>
<keyword evidence="2" id="KW-1003">Cell membrane</keyword>
<dbReference type="InterPro" id="IPR050833">
    <property type="entry name" value="Poly_Biosynth_Transport"/>
</dbReference>
<feature type="transmembrane region" description="Helical" evidence="6">
    <location>
        <begin position="230"/>
        <end position="251"/>
    </location>
</feature>
<feature type="transmembrane region" description="Helical" evidence="6">
    <location>
        <begin position="336"/>
        <end position="354"/>
    </location>
</feature>
<evidence type="ECO:0000256" key="3">
    <source>
        <dbReference type="ARBA" id="ARBA00022692"/>
    </source>
</evidence>
<keyword evidence="3 6" id="KW-0812">Transmembrane</keyword>
<evidence type="ECO:0000256" key="4">
    <source>
        <dbReference type="ARBA" id="ARBA00022989"/>
    </source>
</evidence>
<dbReference type="PANTHER" id="PTHR30250:SF11">
    <property type="entry name" value="O-ANTIGEN TRANSPORTER-RELATED"/>
    <property type="match status" value="1"/>
</dbReference>
<organism evidence="7 8">
    <name type="scientific">Nocardioides furvisabuli</name>
    <dbReference type="NCBI Taxonomy" id="375542"/>
    <lineage>
        <taxon>Bacteria</taxon>
        <taxon>Bacillati</taxon>
        <taxon>Actinomycetota</taxon>
        <taxon>Actinomycetes</taxon>
        <taxon>Propionibacteriales</taxon>
        <taxon>Nocardioidaceae</taxon>
        <taxon>Nocardioides</taxon>
    </lineage>
</organism>
<gene>
    <name evidence="7" type="ORF">GCM10009726_04680</name>
</gene>
<protein>
    <recommendedName>
        <fullName evidence="9">Polysaccharide biosynthesis protein</fullName>
    </recommendedName>
</protein>
<dbReference type="EMBL" id="BAAAMQ010000005">
    <property type="protein sequence ID" value="GAA2096640.1"/>
    <property type="molecule type" value="Genomic_DNA"/>
</dbReference>
<accession>A0ABP5IDU6</accession>
<dbReference type="Proteomes" id="UP001501161">
    <property type="component" value="Unassembled WGS sequence"/>
</dbReference>
<evidence type="ECO:0008006" key="9">
    <source>
        <dbReference type="Google" id="ProtNLM"/>
    </source>
</evidence>
<evidence type="ECO:0000256" key="5">
    <source>
        <dbReference type="ARBA" id="ARBA00023136"/>
    </source>
</evidence>
<reference evidence="8" key="1">
    <citation type="journal article" date="2019" name="Int. J. Syst. Evol. Microbiol.">
        <title>The Global Catalogue of Microorganisms (GCM) 10K type strain sequencing project: providing services to taxonomists for standard genome sequencing and annotation.</title>
        <authorList>
            <consortium name="The Broad Institute Genomics Platform"/>
            <consortium name="The Broad Institute Genome Sequencing Center for Infectious Disease"/>
            <person name="Wu L."/>
            <person name="Ma J."/>
        </authorList>
    </citation>
    <scope>NUCLEOTIDE SEQUENCE [LARGE SCALE GENOMIC DNA]</scope>
    <source>
        <strain evidence="8">JCM 13813</strain>
    </source>
</reference>
<feature type="transmembrane region" description="Helical" evidence="6">
    <location>
        <begin position="46"/>
        <end position="67"/>
    </location>
</feature>
<feature type="transmembrane region" description="Helical" evidence="6">
    <location>
        <begin position="124"/>
        <end position="148"/>
    </location>
</feature>
<evidence type="ECO:0000313" key="8">
    <source>
        <dbReference type="Proteomes" id="UP001501161"/>
    </source>
</evidence>
<feature type="transmembrane region" description="Helical" evidence="6">
    <location>
        <begin position="366"/>
        <end position="387"/>
    </location>
</feature>
<name>A0ABP5IDU6_9ACTN</name>
<proteinExistence type="predicted"/>
<feature type="transmembrane region" description="Helical" evidence="6">
    <location>
        <begin position="88"/>
        <end position="109"/>
    </location>
</feature>
<dbReference type="PANTHER" id="PTHR30250">
    <property type="entry name" value="PST FAMILY PREDICTED COLANIC ACID TRANSPORTER"/>
    <property type="match status" value="1"/>
</dbReference>
<feature type="transmembrane region" description="Helical" evidence="6">
    <location>
        <begin position="297"/>
        <end position="324"/>
    </location>
</feature>
<comment type="subcellular location">
    <subcellularLocation>
        <location evidence="1">Cell membrane</location>
        <topology evidence="1">Multi-pass membrane protein</topology>
    </subcellularLocation>
</comment>
<evidence type="ECO:0000256" key="6">
    <source>
        <dbReference type="SAM" id="Phobius"/>
    </source>
</evidence>
<keyword evidence="5 6" id="KW-0472">Membrane</keyword>
<feature type="transmembrane region" description="Helical" evidence="6">
    <location>
        <begin position="15"/>
        <end position="34"/>
    </location>
</feature>
<evidence type="ECO:0000256" key="1">
    <source>
        <dbReference type="ARBA" id="ARBA00004651"/>
    </source>
</evidence>
<feature type="transmembrane region" description="Helical" evidence="6">
    <location>
        <begin position="393"/>
        <end position="413"/>
    </location>
</feature>